<sequence length="83" mass="9827">DLMSILGREEELQPQSHGPTNTTYYKYMLQMSDWVNKWPVALRFDFAAADVQLYDQEGQYCSYYTAPEPKEGLWVPNQMWKRA</sequence>
<name>A0ABV0S108_9TELE</name>
<protein>
    <recommendedName>
        <fullName evidence="3">MHC class I antigen</fullName>
    </recommendedName>
</protein>
<keyword evidence="2" id="KW-1185">Reference proteome</keyword>
<accession>A0ABV0S108</accession>
<organism evidence="1 2">
    <name type="scientific">Xenoophorus captivus</name>
    <dbReference type="NCBI Taxonomy" id="1517983"/>
    <lineage>
        <taxon>Eukaryota</taxon>
        <taxon>Metazoa</taxon>
        <taxon>Chordata</taxon>
        <taxon>Craniata</taxon>
        <taxon>Vertebrata</taxon>
        <taxon>Euteleostomi</taxon>
        <taxon>Actinopterygii</taxon>
        <taxon>Neopterygii</taxon>
        <taxon>Teleostei</taxon>
        <taxon>Neoteleostei</taxon>
        <taxon>Acanthomorphata</taxon>
        <taxon>Ovalentaria</taxon>
        <taxon>Atherinomorphae</taxon>
        <taxon>Cyprinodontiformes</taxon>
        <taxon>Goodeidae</taxon>
        <taxon>Xenoophorus</taxon>
    </lineage>
</organism>
<feature type="non-terminal residue" evidence="1">
    <location>
        <position position="1"/>
    </location>
</feature>
<evidence type="ECO:0000313" key="1">
    <source>
        <dbReference type="EMBL" id="MEQ2214143.1"/>
    </source>
</evidence>
<dbReference type="EMBL" id="JAHRIN010067243">
    <property type="protein sequence ID" value="MEQ2214143.1"/>
    <property type="molecule type" value="Genomic_DNA"/>
</dbReference>
<evidence type="ECO:0008006" key="3">
    <source>
        <dbReference type="Google" id="ProtNLM"/>
    </source>
</evidence>
<reference evidence="1 2" key="1">
    <citation type="submission" date="2021-06" db="EMBL/GenBank/DDBJ databases">
        <authorList>
            <person name="Palmer J.M."/>
        </authorList>
    </citation>
    <scope>NUCLEOTIDE SEQUENCE [LARGE SCALE GENOMIC DNA]</scope>
    <source>
        <strain evidence="1 2">XC_2019</strain>
        <tissue evidence="1">Muscle</tissue>
    </source>
</reference>
<gene>
    <name evidence="1" type="ORF">XENOCAPTIV_011222</name>
</gene>
<proteinExistence type="predicted"/>
<comment type="caution">
    <text evidence="1">The sequence shown here is derived from an EMBL/GenBank/DDBJ whole genome shotgun (WGS) entry which is preliminary data.</text>
</comment>
<evidence type="ECO:0000313" key="2">
    <source>
        <dbReference type="Proteomes" id="UP001434883"/>
    </source>
</evidence>
<dbReference type="Proteomes" id="UP001434883">
    <property type="component" value="Unassembled WGS sequence"/>
</dbReference>